<organism evidence="4 5">
    <name type="scientific">Cotesia typhae</name>
    <dbReference type="NCBI Taxonomy" id="2053667"/>
    <lineage>
        <taxon>Eukaryota</taxon>
        <taxon>Metazoa</taxon>
        <taxon>Ecdysozoa</taxon>
        <taxon>Arthropoda</taxon>
        <taxon>Hexapoda</taxon>
        <taxon>Insecta</taxon>
        <taxon>Pterygota</taxon>
        <taxon>Neoptera</taxon>
        <taxon>Endopterygota</taxon>
        <taxon>Hymenoptera</taxon>
        <taxon>Apocrita</taxon>
        <taxon>Ichneumonoidea</taxon>
        <taxon>Braconidae</taxon>
        <taxon>Microgastrinae</taxon>
        <taxon>Cotesia</taxon>
    </lineage>
</organism>
<dbReference type="OrthoDB" id="7695409at2759"/>
<dbReference type="CDD" id="cd19941">
    <property type="entry name" value="TIL"/>
    <property type="match status" value="2"/>
</dbReference>
<evidence type="ECO:0000256" key="1">
    <source>
        <dbReference type="ARBA" id="ARBA00023157"/>
    </source>
</evidence>
<keyword evidence="5" id="KW-1185">Reference proteome</keyword>
<name>A0A8J5RK44_9HYME</name>
<evidence type="ECO:0000256" key="2">
    <source>
        <dbReference type="SAM" id="SignalP"/>
    </source>
</evidence>
<gene>
    <name evidence="4" type="ORF">G9C98_002882</name>
</gene>
<dbReference type="AlphaFoldDB" id="A0A8J5RK44"/>
<feature type="domain" description="TIL" evidence="3">
    <location>
        <begin position="47"/>
        <end position="96"/>
    </location>
</feature>
<dbReference type="EMBL" id="JAAOIC020000016">
    <property type="protein sequence ID" value="KAG8041589.1"/>
    <property type="molecule type" value="Genomic_DNA"/>
</dbReference>
<reference evidence="4" key="2">
    <citation type="submission" date="2021-04" db="EMBL/GenBank/DDBJ databases">
        <title>Genome-wide patterns of bracovirus chromosomal integration into multiple host tissues during parasitism.</title>
        <authorList>
            <person name="Chebbi M.A.C."/>
        </authorList>
    </citation>
    <scope>NUCLEOTIDE SEQUENCE</scope>
    <source>
        <tissue evidence="4">Whole body</tissue>
    </source>
</reference>
<dbReference type="Proteomes" id="UP000729913">
    <property type="component" value="Unassembled WGS sequence"/>
</dbReference>
<comment type="caution">
    <text evidence="4">The sequence shown here is derived from an EMBL/GenBank/DDBJ whole genome shotgun (WGS) entry which is preliminary data.</text>
</comment>
<dbReference type="PANTHER" id="PTHR23259">
    <property type="entry name" value="RIDDLE"/>
    <property type="match status" value="1"/>
</dbReference>
<evidence type="ECO:0000313" key="5">
    <source>
        <dbReference type="Proteomes" id="UP000729913"/>
    </source>
</evidence>
<dbReference type="InterPro" id="IPR002919">
    <property type="entry name" value="TIL_dom"/>
</dbReference>
<dbReference type="Pfam" id="PF01826">
    <property type="entry name" value="TIL"/>
    <property type="match status" value="2"/>
</dbReference>
<feature type="domain" description="TIL" evidence="3">
    <location>
        <begin position="117"/>
        <end position="170"/>
    </location>
</feature>
<keyword evidence="1" id="KW-1015">Disulfide bond</keyword>
<feature type="signal peptide" evidence="2">
    <location>
        <begin position="1"/>
        <end position="26"/>
    </location>
</feature>
<proteinExistence type="predicted"/>
<feature type="chain" id="PRO_5035197780" description="TIL domain-containing protein" evidence="2">
    <location>
        <begin position="27"/>
        <end position="184"/>
    </location>
</feature>
<reference evidence="4" key="1">
    <citation type="submission" date="2020-03" db="EMBL/GenBank/DDBJ databases">
        <authorList>
            <person name="Chebbi M.A."/>
            <person name="Drezen J.M."/>
        </authorList>
    </citation>
    <scope>NUCLEOTIDE SEQUENCE</scope>
    <source>
        <tissue evidence="4">Whole body</tissue>
    </source>
</reference>
<evidence type="ECO:0000259" key="3">
    <source>
        <dbReference type="Pfam" id="PF01826"/>
    </source>
</evidence>
<sequence length="184" mass="20247">MKFHNMTLSLILKTLISISLISLINCKSVNLPGNCATPCTGGKHDICVSCANNCKKTCQDPDGPDACSAECKLNSCECQPGYVRGPDKKCILLQNCPVNFFKIKSKCPPCMGGLHDKCVACASRCPLTCKSLPTPAVHRFCTRPCKKNACECENGYVRDNLGWCIKSEYCPNLDDDSSYYDDYY</sequence>
<protein>
    <recommendedName>
        <fullName evidence="3">TIL domain-containing protein</fullName>
    </recommendedName>
</protein>
<evidence type="ECO:0000313" key="4">
    <source>
        <dbReference type="EMBL" id="KAG8041589.1"/>
    </source>
</evidence>
<keyword evidence="2" id="KW-0732">Signal</keyword>
<dbReference type="PANTHER" id="PTHR23259:SF82">
    <property type="entry name" value="SERINE PROTEASE INHIBITOR 1 PROTEIN"/>
    <property type="match status" value="1"/>
</dbReference>
<accession>A0A8J5RK44</accession>
<dbReference type="InterPro" id="IPR051368">
    <property type="entry name" value="SerProtInhib-TIL_Domain"/>
</dbReference>